<feature type="domain" description="FecR protein" evidence="1">
    <location>
        <begin position="195"/>
        <end position="292"/>
    </location>
</feature>
<dbReference type="EMBL" id="CP001100">
    <property type="protein sequence ID" value="ACF13991.1"/>
    <property type="molecule type" value="Genomic_DNA"/>
</dbReference>
<protein>
    <recommendedName>
        <fullName evidence="1">FecR protein domain-containing protein</fullName>
    </recommendedName>
</protein>
<evidence type="ECO:0000259" key="1">
    <source>
        <dbReference type="Pfam" id="PF04773"/>
    </source>
</evidence>
<dbReference type="eggNOG" id="COG4254">
    <property type="taxonomic scope" value="Bacteria"/>
</dbReference>
<keyword evidence="3" id="KW-1185">Reference proteome</keyword>
<proteinExistence type="predicted"/>
<evidence type="ECO:0000313" key="2">
    <source>
        <dbReference type="EMBL" id="ACF13991.1"/>
    </source>
</evidence>
<dbReference type="Pfam" id="PF04773">
    <property type="entry name" value="FecR"/>
    <property type="match status" value="1"/>
</dbReference>
<dbReference type="Proteomes" id="UP000001208">
    <property type="component" value="Chromosome"/>
</dbReference>
<name>B3QS46_CHLT3</name>
<dbReference type="KEGG" id="cts:Ctha_1532"/>
<dbReference type="OrthoDB" id="1522479at2"/>
<dbReference type="HOGENOM" id="CLU_456872_0_0_10"/>
<dbReference type="STRING" id="517418.Ctha_1532"/>
<dbReference type="AlphaFoldDB" id="B3QS46"/>
<dbReference type="InterPro" id="IPR006860">
    <property type="entry name" value="FecR"/>
</dbReference>
<accession>B3QS46</accession>
<organism evidence="2 3">
    <name type="scientific">Chloroherpeton thalassium (strain ATCC 35110 / GB-78)</name>
    <dbReference type="NCBI Taxonomy" id="517418"/>
    <lineage>
        <taxon>Bacteria</taxon>
        <taxon>Pseudomonadati</taxon>
        <taxon>Chlorobiota</taxon>
        <taxon>Chlorobiia</taxon>
        <taxon>Chlorobiales</taxon>
        <taxon>Chloroherpetonaceae</taxon>
        <taxon>Chloroherpeton</taxon>
    </lineage>
</organism>
<reference evidence="2 3" key="1">
    <citation type="submission" date="2008-06" db="EMBL/GenBank/DDBJ databases">
        <title>Complete sequence of Chloroherpeton thalassium ATCC 35110.</title>
        <authorList>
            <consortium name="US DOE Joint Genome Institute"/>
            <person name="Lucas S."/>
            <person name="Copeland A."/>
            <person name="Lapidus A."/>
            <person name="Glavina del Rio T."/>
            <person name="Dalin E."/>
            <person name="Tice H."/>
            <person name="Bruce D."/>
            <person name="Goodwin L."/>
            <person name="Pitluck S."/>
            <person name="Schmutz J."/>
            <person name="Larimer F."/>
            <person name="Land M."/>
            <person name="Hauser L."/>
            <person name="Kyrpides N."/>
            <person name="Mikhailova N."/>
            <person name="Liu Z."/>
            <person name="Li T."/>
            <person name="Zhao F."/>
            <person name="Overmann J."/>
            <person name="Bryant D.A."/>
            <person name="Richardson P."/>
        </authorList>
    </citation>
    <scope>NUCLEOTIDE SEQUENCE [LARGE SCALE GENOMIC DNA]</scope>
    <source>
        <strain evidence="3">ATCC 35110 / GB-78</strain>
    </source>
</reference>
<dbReference type="Gene3D" id="2.60.40.10">
    <property type="entry name" value="Immunoglobulins"/>
    <property type="match status" value="1"/>
</dbReference>
<evidence type="ECO:0000313" key="3">
    <source>
        <dbReference type="Proteomes" id="UP000001208"/>
    </source>
</evidence>
<gene>
    <name evidence="2" type="ordered locus">Ctha_1532</name>
</gene>
<dbReference type="InterPro" id="IPR013783">
    <property type="entry name" value="Ig-like_fold"/>
</dbReference>
<sequence>MKYTPFFAIVLSAIIAISPIQTAYSQYSSVKTFFSGELQSVAKKITGDPSTWPMVIAEAHRYESSNQFYLSTTAYSRLLRFAEQHKKVQAAREKMNELIKTGAVLFAELELKDAKTGLSNYHLALQKGAYDDALANGKNFVQQVSDVESTLNRNRLEAISAKLEEKIGKVHKREGLLGSWLMASEGDFFEESDGVKTYDNSSATLAFVDGSYVFVEAASTAIVRKARLDKLNQAVKTDISLINGNLLAKLSRKAQDAGGFHLSTQSSDIVVQSGKFWASSVQSGSRISNYDGLLKVRAGRVEISLKKNEGTVVLKGKPPLPPVELLPAPRLKWAGLDTVYFGSNFLIEWNPLQNTETYQIEISDTRNFGRVIRRYNTPKLSYEVRNLTDAMLFIRIHGLDRYGLRGIDSQTYRLLRSPDTEPPYLRLTSHRIQNGVIYTLKNEIQIEGETESGAALYHEGKTVAVDQNGRFSLALPIAREKQMLALEAKDQAGNRQNLTLEVVKFNLERIGTIRTNATLRQNTLFVSNMPLQIYGKAYPYQKIMISYGKSDYEVNSDADGNWAIAIQDYEQAGLTISILSPDDGVPVTIKSFSVKKT</sequence>